<dbReference type="AlphaFoldDB" id="A0A4Y9QTE4"/>
<feature type="transmembrane region" description="Helical" evidence="1">
    <location>
        <begin position="387"/>
        <end position="403"/>
    </location>
</feature>
<feature type="transmembrane region" description="Helical" evidence="1">
    <location>
        <begin position="301"/>
        <end position="320"/>
    </location>
</feature>
<feature type="transmembrane region" description="Helical" evidence="1">
    <location>
        <begin position="446"/>
        <end position="466"/>
    </location>
</feature>
<feature type="transmembrane region" description="Helical" evidence="1">
    <location>
        <begin position="6"/>
        <end position="28"/>
    </location>
</feature>
<dbReference type="InterPro" id="IPR046671">
    <property type="entry name" value="DUF6541"/>
</dbReference>
<feature type="transmembrane region" description="Helical" evidence="1">
    <location>
        <begin position="332"/>
        <end position="353"/>
    </location>
</feature>
<keyword evidence="1" id="KW-0812">Transmembrane</keyword>
<evidence type="ECO:0000313" key="2">
    <source>
        <dbReference type="EMBL" id="TFV94932.1"/>
    </source>
</evidence>
<dbReference type="Pfam" id="PF20176">
    <property type="entry name" value="DUF6541"/>
    <property type="match status" value="1"/>
</dbReference>
<feature type="transmembrane region" description="Helical" evidence="1">
    <location>
        <begin position="191"/>
        <end position="210"/>
    </location>
</feature>
<feature type="transmembrane region" description="Helical" evidence="1">
    <location>
        <begin position="63"/>
        <end position="84"/>
    </location>
</feature>
<feature type="transmembrane region" description="Helical" evidence="1">
    <location>
        <begin position="410"/>
        <end position="434"/>
    </location>
</feature>
<evidence type="ECO:0000313" key="3">
    <source>
        <dbReference type="Proteomes" id="UP000298127"/>
    </source>
</evidence>
<feature type="transmembrane region" description="Helical" evidence="1">
    <location>
        <begin position="251"/>
        <end position="272"/>
    </location>
</feature>
<comment type="caution">
    <text evidence="2">The sequence shown here is derived from an EMBL/GenBank/DDBJ whole genome shotgun (WGS) entry which is preliminary data.</text>
</comment>
<protein>
    <submittedName>
        <fullName evidence="2">Uncharacterized protein</fullName>
    </submittedName>
</protein>
<keyword evidence="1" id="KW-0472">Membrane</keyword>
<dbReference type="RefSeq" id="WP_135121531.1">
    <property type="nucleotide sequence ID" value="NZ_SPQZ01000008.1"/>
</dbReference>
<gene>
    <name evidence="2" type="ORF">E4M00_16210</name>
</gene>
<feature type="transmembrane region" description="Helical" evidence="1">
    <location>
        <begin position="517"/>
        <end position="539"/>
    </location>
</feature>
<dbReference type="EMBL" id="SPQZ01000008">
    <property type="protein sequence ID" value="TFV94932.1"/>
    <property type="molecule type" value="Genomic_DNA"/>
</dbReference>
<name>A0A4Y9QTE4_9MICO</name>
<dbReference type="Proteomes" id="UP000298127">
    <property type="component" value="Unassembled WGS sequence"/>
</dbReference>
<sequence>MSWLEALPAFLVTIAVLVVPGAAITLAFGVRGVTAVVLTPLAGVSVVGLTTLLGTVLPLPWSALSIAIMTVLLCAIVVGLRLLLRAHWSTGPVVRDGRRYGWAFAAAAVAAFVLVAWRVIDTFGDPGNISQTFDNIYHLNAVRYILDTGDASPLHIASLTWNVDHISSYYPDTWHAFVATVAQLSGATIPVAVNAVNIAIAAVIWPLGCLLLSRVILGNRPIAVLAAGVLSAAFGAFPLRMLDFGVLYPNLLSISLLPGVLAVVAAGFGLGIRPAQSPLVRWLLVAAVVPGLALAHPSTLVALLGFTVPIALVAGSRLLARMRASGARPIDYVVRGLIAAVVFGGAVALFVIARPSSALAFWQPWQSPTKAFWSAITAGMQNMPVDWVILVLSVLGIIGAFVMKRGRWVVFSYAIAVFLYVVVSSFPSGVFRYLFTGTWYSDSNRLAALIPAVAVPVAVLGAVWLYDLIGALLVRLGVRSTDPQTVAATEAAAVDVADTDAAPSAPAIRRPTTPVRVLVGAVLLVAIAVTTQLGAPLAAASASARGAYSAGVQAPVLSTDEMELLSRLDDKVPAGVVVAGSPWTGASLVYAYADRSALLPAIFGDRSVDTVAIMEGLRDADSDPSVCEALRDTNTWYVLDFGGREVHNGEHVFSGFADLEDSGAVKLVDEQGDARLYQVTACQ</sequence>
<feature type="transmembrane region" description="Helical" evidence="1">
    <location>
        <begin position="100"/>
        <end position="120"/>
    </location>
</feature>
<keyword evidence="1" id="KW-1133">Transmembrane helix</keyword>
<reference evidence="2 3" key="1">
    <citation type="journal article" date="2018" name="J. Microbiol.">
        <title>Leifsonia flava sp. nov., a novel actinobacterium isolated from the rhizosphere of Aquilegia viridiflora.</title>
        <authorList>
            <person name="Cai Y."/>
            <person name="Tao W.Z."/>
            <person name="Ma Y.J."/>
            <person name="Cheng J."/>
            <person name="Zhang M.Y."/>
            <person name="Zhang Y.X."/>
        </authorList>
    </citation>
    <scope>NUCLEOTIDE SEQUENCE [LARGE SCALE GENOMIC DNA]</scope>
    <source>
        <strain evidence="2 3">SYP-B2174</strain>
    </source>
</reference>
<feature type="transmembrane region" description="Helical" evidence="1">
    <location>
        <begin position="279"/>
        <end position="295"/>
    </location>
</feature>
<keyword evidence="3" id="KW-1185">Reference proteome</keyword>
<proteinExistence type="predicted"/>
<feature type="transmembrane region" description="Helical" evidence="1">
    <location>
        <begin position="35"/>
        <end position="57"/>
    </location>
</feature>
<evidence type="ECO:0000256" key="1">
    <source>
        <dbReference type="SAM" id="Phobius"/>
    </source>
</evidence>
<accession>A0A4Y9QTE4</accession>
<feature type="transmembrane region" description="Helical" evidence="1">
    <location>
        <begin position="222"/>
        <end position="239"/>
    </location>
</feature>
<organism evidence="2 3">
    <name type="scientific">Orlajensenia leifsoniae</name>
    <dbReference type="NCBI Taxonomy" id="2561933"/>
    <lineage>
        <taxon>Bacteria</taxon>
        <taxon>Bacillati</taxon>
        <taxon>Actinomycetota</taxon>
        <taxon>Actinomycetes</taxon>
        <taxon>Micrococcales</taxon>
        <taxon>Microbacteriaceae</taxon>
        <taxon>Orlajensenia</taxon>
    </lineage>
</organism>